<organism evidence="1 2">
    <name type="scientific">Funneliformis mosseae</name>
    <name type="common">Endomycorrhizal fungus</name>
    <name type="synonym">Glomus mosseae</name>
    <dbReference type="NCBI Taxonomy" id="27381"/>
    <lineage>
        <taxon>Eukaryota</taxon>
        <taxon>Fungi</taxon>
        <taxon>Fungi incertae sedis</taxon>
        <taxon>Mucoromycota</taxon>
        <taxon>Glomeromycotina</taxon>
        <taxon>Glomeromycetes</taxon>
        <taxon>Glomerales</taxon>
        <taxon>Glomeraceae</taxon>
        <taxon>Funneliformis</taxon>
    </lineage>
</organism>
<dbReference type="AlphaFoldDB" id="A0A9N9I0F7"/>
<gene>
    <name evidence="1" type="ORF">FMOSSE_LOCUS14514</name>
</gene>
<evidence type="ECO:0000313" key="1">
    <source>
        <dbReference type="EMBL" id="CAG8713988.1"/>
    </source>
</evidence>
<feature type="non-terminal residue" evidence="1">
    <location>
        <position position="125"/>
    </location>
</feature>
<keyword evidence="2" id="KW-1185">Reference proteome</keyword>
<proteinExistence type="predicted"/>
<dbReference type="Proteomes" id="UP000789375">
    <property type="component" value="Unassembled WGS sequence"/>
</dbReference>
<protein>
    <submittedName>
        <fullName evidence="1">2852_t:CDS:1</fullName>
    </submittedName>
</protein>
<accession>A0A9N9I0F7</accession>
<name>A0A9N9I0F7_FUNMO</name>
<comment type="caution">
    <text evidence="1">The sequence shown here is derived from an EMBL/GenBank/DDBJ whole genome shotgun (WGS) entry which is preliminary data.</text>
</comment>
<reference evidence="1" key="1">
    <citation type="submission" date="2021-06" db="EMBL/GenBank/DDBJ databases">
        <authorList>
            <person name="Kallberg Y."/>
            <person name="Tangrot J."/>
            <person name="Rosling A."/>
        </authorList>
    </citation>
    <scope>NUCLEOTIDE SEQUENCE</scope>
    <source>
        <strain evidence="1">87-6 pot B 2015</strain>
    </source>
</reference>
<sequence>DSVGSFFVYDKYTDEDYKVFWLLSIIEEGAAFRFKTFPEDSIPVLSQVNQFNQLKIRSETFRSTLSFWHANLAKNLACFILNDNTSDVYPGQPAENHKTRFHCKTDEDYEKSCNGNQNFMKLEEI</sequence>
<dbReference type="EMBL" id="CAJVPP010011369">
    <property type="protein sequence ID" value="CAG8713988.1"/>
    <property type="molecule type" value="Genomic_DNA"/>
</dbReference>
<evidence type="ECO:0000313" key="2">
    <source>
        <dbReference type="Proteomes" id="UP000789375"/>
    </source>
</evidence>
<feature type="non-terminal residue" evidence="1">
    <location>
        <position position="1"/>
    </location>
</feature>